<dbReference type="Proteomes" id="UP001165121">
    <property type="component" value="Unassembled WGS sequence"/>
</dbReference>
<dbReference type="OrthoDB" id="129622at2759"/>
<gene>
    <name evidence="1" type="ORF">Pfra01_000008100</name>
</gene>
<keyword evidence="2" id="KW-1185">Reference proteome</keyword>
<name>A0A9W6WIL2_9STRA</name>
<organism evidence="1 2">
    <name type="scientific">Phytophthora fragariaefolia</name>
    <dbReference type="NCBI Taxonomy" id="1490495"/>
    <lineage>
        <taxon>Eukaryota</taxon>
        <taxon>Sar</taxon>
        <taxon>Stramenopiles</taxon>
        <taxon>Oomycota</taxon>
        <taxon>Peronosporomycetes</taxon>
        <taxon>Peronosporales</taxon>
        <taxon>Peronosporaceae</taxon>
        <taxon>Phytophthora</taxon>
    </lineage>
</organism>
<evidence type="ECO:0000313" key="2">
    <source>
        <dbReference type="Proteomes" id="UP001165121"/>
    </source>
</evidence>
<proteinExistence type="predicted"/>
<sequence length="135" mass="15083">MRGSNRSACPMRIGIRAVNKAYTSGPWKVSLTTRSSHHNHLPSRDVRVHAQHIRRAAHEINQPPIANRHGLVELQTLADVTSSTIHATILNSDSDSLVVAKDISNTKDAVRRRDLASRTAIETLFQELKDFTRSK</sequence>
<evidence type="ECO:0000313" key="1">
    <source>
        <dbReference type="EMBL" id="GMF14511.1"/>
    </source>
</evidence>
<dbReference type="EMBL" id="BSXT01000004">
    <property type="protein sequence ID" value="GMF14511.1"/>
    <property type="molecule type" value="Genomic_DNA"/>
</dbReference>
<dbReference type="AlphaFoldDB" id="A0A9W6WIL2"/>
<reference evidence="1" key="1">
    <citation type="submission" date="2023-04" db="EMBL/GenBank/DDBJ databases">
        <title>Phytophthora fragariaefolia NBRC 109709.</title>
        <authorList>
            <person name="Ichikawa N."/>
            <person name="Sato H."/>
            <person name="Tonouchi N."/>
        </authorList>
    </citation>
    <scope>NUCLEOTIDE SEQUENCE</scope>
    <source>
        <strain evidence="1">NBRC 109709</strain>
    </source>
</reference>
<accession>A0A9W6WIL2</accession>
<protein>
    <submittedName>
        <fullName evidence="1">Unnamed protein product</fullName>
    </submittedName>
</protein>
<comment type="caution">
    <text evidence="1">The sequence shown here is derived from an EMBL/GenBank/DDBJ whole genome shotgun (WGS) entry which is preliminary data.</text>
</comment>